<organism evidence="1 2">
    <name type="scientific">Methanolobus profundi</name>
    <dbReference type="NCBI Taxonomy" id="487685"/>
    <lineage>
        <taxon>Archaea</taxon>
        <taxon>Methanobacteriati</taxon>
        <taxon>Methanobacteriota</taxon>
        <taxon>Stenosarchaea group</taxon>
        <taxon>Methanomicrobia</taxon>
        <taxon>Methanosarcinales</taxon>
        <taxon>Methanosarcinaceae</taxon>
        <taxon>Methanolobus</taxon>
    </lineage>
</organism>
<protein>
    <submittedName>
        <fullName evidence="1">Uncharacterized protein</fullName>
    </submittedName>
</protein>
<evidence type="ECO:0000313" key="2">
    <source>
        <dbReference type="Proteomes" id="UP000198535"/>
    </source>
</evidence>
<keyword evidence="2" id="KW-1185">Reference proteome</keyword>
<dbReference type="Proteomes" id="UP000198535">
    <property type="component" value="Unassembled WGS sequence"/>
</dbReference>
<proteinExistence type="predicted"/>
<dbReference type="EMBL" id="FOUJ01000009">
    <property type="protein sequence ID" value="SFM93333.1"/>
    <property type="molecule type" value="Genomic_DNA"/>
</dbReference>
<name>A0A1I4UX42_9EURY</name>
<sequence length="110" mass="12154">MIVTFDGSPVSVIRDTEISVDSPFKETTLLSGKTYIQASPEQKFARTFECYTEVFSEISTLLGKLGSPGTLVIDSDSYTSCYIVPPLKYKELIMGSGKYTYTISFGRHTA</sequence>
<accession>A0A1I4UX42</accession>
<dbReference type="RefSeq" id="WP_091938214.1">
    <property type="nucleotide sequence ID" value="NZ_FOUJ01000009.1"/>
</dbReference>
<dbReference type="STRING" id="487685.SAMN04488696_2913"/>
<reference evidence="2" key="1">
    <citation type="submission" date="2016-10" db="EMBL/GenBank/DDBJ databases">
        <authorList>
            <person name="Varghese N."/>
            <person name="Submissions S."/>
        </authorList>
    </citation>
    <scope>NUCLEOTIDE SEQUENCE [LARGE SCALE GENOMIC DNA]</scope>
    <source>
        <strain evidence="2">Mob M</strain>
    </source>
</reference>
<dbReference type="OrthoDB" id="124252at2157"/>
<gene>
    <name evidence="1" type="ORF">SAMN04488696_2913</name>
</gene>
<evidence type="ECO:0000313" key="1">
    <source>
        <dbReference type="EMBL" id="SFM93333.1"/>
    </source>
</evidence>
<dbReference type="AlphaFoldDB" id="A0A1I4UX42"/>